<dbReference type="Proteomes" id="UP000620124">
    <property type="component" value="Unassembled WGS sequence"/>
</dbReference>
<organism evidence="1 2">
    <name type="scientific">Mycena venus</name>
    <dbReference type="NCBI Taxonomy" id="2733690"/>
    <lineage>
        <taxon>Eukaryota</taxon>
        <taxon>Fungi</taxon>
        <taxon>Dikarya</taxon>
        <taxon>Basidiomycota</taxon>
        <taxon>Agaricomycotina</taxon>
        <taxon>Agaricomycetes</taxon>
        <taxon>Agaricomycetidae</taxon>
        <taxon>Agaricales</taxon>
        <taxon>Marasmiineae</taxon>
        <taxon>Mycenaceae</taxon>
        <taxon>Mycena</taxon>
    </lineage>
</organism>
<sequence length="498" mass="56626">MAATPFSVHAIILEQAERTSGSSKADIQRFIQESESRITVLELQITSLIERRDRERTTVAALRHLIAPIHTLPIELLAEIFNLTIRDDSHIKDTFLISHICSDWRRVAHSTPRLWTGRIRVNLECRDSEKVYADGLKAWLARSAPLPVSVSLTFRHWDKGRPVSSPISEEVLRVASRWRFLKLKMSHGIVPASLVRRIAECRLDELEELDLGEIEQDIPISDPTTLSFHTAPRLRKLRMTLDSGSLQVFVPWAQLTDLTLHCHPPDIVFDILAQCINIVNASFVTSGWFEVPHGNPDILALPHLHALSLKLYGRSGRFIPFLDRLSAPALKKLSLDFGETFTDDSEWIQANFTAFQLRSPDITQLNMSYSTLTSDDLRTVFRHASCLTHLKLVGCERCFDDDCIAALRYTDGTESLVPRLHHFVFDKTYAMAFTEHILVGMIASRWRTDAQVAAHLVPDVVARWTHVELRGNYKRKFKNMVEDLQRQGLPIQLRPGGG</sequence>
<protein>
    <submittedName>
        <fullName evidence="1">F-box domain-containing protein</fullName>
    </submittedName>
</protein>
<dbReference type="Gene3D" id="1.20.1280.50">
    <property type="match status" value="1"/>
</dbReference>
<evidence type="ECO:0000313" key="2">
    <source>
        <dbReference type="Proteomes" id="UP000620124"/>
    </source>
</evidence>
<dbReference type="SUPFAM" id="SSF52047">
    <property type="entry name" value="RNI-like"/>
    <property type="match status" value="1"/>
</dbReference>
<dbReference type="EMBL" id="JACAZI010000032">
    <property type="protein sequence ID" value="KAF7330854.1"/>
    <property type="molecule type" value="Genomic_DNA"/>
</dbReference>
<name>A0A8H6WYA1_9AGAR</name>
<reference evidence="1" key="1">
    <citation type="submission" date="2020-05" db="EMBL/GenBank/DDBJ databases">
        <title>Mycena genomes resolve the evolution of fungal bioluminescence.</title>
        <authorList>
            <person name="Tsai I.J."/>
        </authorList>
    </citation>
    <scope>NUCLEOTIDE SEQUENCE</scope>
    <source>
        <strain evidence="1">CCC161011</strain>
    </source>
</reference>
<dbReference type="OrthoDB" id="3005190at2759"/>
<accession>A0A8H6WYA1</accession>
<proteinExistence type="predicted"/>
<dbReference type="AlphaFoldDB" id="A0A8H6WYA1"/>
<dbReference type="Gene3D" id="3.80.10.10">
    <property type="entry name" value="Ribonuclease Inhibitor"/>
    <property type="match status" value="1"/>
</dbReference>
<keyword evidence="2" id="KW-1185">Reference proteome</keyword>
<evidence type="ECO:0000313" key="1">
    <source>
        <dbReference type="EMBL" id="KAF7330854.1"/>
    </source>
</evidence>
<dbReference type="InterPro" id="IPR032675">
    <property type="entry name" value="LRR_dom_sf"/>
</dbReference>
<gene>
    <name evidence="1" type="ORF">MVEN_02424800</name>
</gene>
<comment type="caution">
    <text evidence="1">The sequence shown here is derived from an EMBL/GenBank/DDBJ whole genome shotgun (WGS) entry which is preliminary data.</text>
</comment>